<organism evidence="14 15">
    <name type="scientific">Neobacillus mesonae</name>
    <dbReference type="NCBI Taxonomy" id="1193713"/>
    <lineage>
        <taxon>Bacteria</taxon>
        <taxon>Bacillati</taxon>
        <taxon>Bacillota</taxon>
        <taxon>Bacilli</taxon>
        <taxon>Bacillales</taxon>
        <taxon>Bacillaceae</taxon>
        <taxon>Neobacillus</taxon>
    </lineage>
</organism>
<gene>
    <name evidence="11" type="primary">prsA</name>
    <name evidence="14" type="ORF">CHR53_02770</name>
</gene>
<dbReference type="InterPro" id="IPR023059">
    <property type="entry name" value="Foldase_PrsA"/>
</dbReference>
<dbReference type="AlphaFoldDB" id="A0A3Q9QW82"/>
<keyword evidence="10 11" id="KW-0449">Lipoprotein</keyword>
<evidence type="ECO:0000256" key="12">
    <source>
        <dbReference type="SAM" id="SignalP"/>
    </source>
</evidence>
<evidence type="ECO:0000256" key="11">
    <source>
        <dbReference type="HAMAP-Rule" id="MF_01145"/>
    </source>
</evidence>
<keyword evidence="4 11" id="KW-1003">Cell membrane</keyword>
<evidence type="ECO:0000259" key="13">
    <source>
        <dbReference type="PROSITE" id="PS50198"/>
    </source>
</evidence>
<dbReference type="PANTHER" id="PTHR47245:SF1">
    <property type="entry name" value="FOLDASE PROTEIN PRSA"/>
    <property type="match status" value="1"/>
</dbReference>
<name>A0A3Q9QW82_9BACI</name>
<dbReference type="PROSITE" id="PS51257">
    <property type="entry name" value="PROKAR_LIPOPROTEIN"/>
    <property type="match status" value="1"/>
</dbReference>
<comment type="similarity">
    <text evidence="3 11">Belongs to the PrsA family.</text>
</comment>
<comment type="subcellular location">
    <subcellularLocation>
        <location evidence="2 11">Cell membrane</location>
        <topology evidence="2 11">Lipid-anchor</topology>
    </subcellularLocation>
</comment>
<evidence type="ECO:0000313" key="14">
    <source>
        <dbReference type="EMBL" id="AZU60276.1"/>
    </source>
</evidence>
<comment type="catalytic activity">
    <reaction evidence="1 11">
        <text>[protein]-peptidylproline (omega=180) = [protein]-peptidylproline (omega=0)</text>
        <dbReference type="Rhea" id="RHEA:16237"/>
        <dbReference type="Rhea" id="RHEA-COMP:10747"/>
        <dbReference type="Rhea" id="RHEA-COMP:10748"/>
        <dbReference type="ChEBI" id="CHEBI:83833"/>
        <dbReference type="ChEBI" id="CHEBI:83834"/>
        <dbReference type="EC" id="5.2.1.8"/>
    </reaction>
</comment>
<dbReference type="RefSeq" id="WP_127484844.1">
    <property type="nucleotide sequence ID" value="NZ_CP022572.1"/>
</dbReference>
<keyword evidence="5 11" id="KW-0732">Signal</keyword>
<feature type="signal peptide" evidence="12">
    <location>
        <begin position="1"/>
        <end position="23"/>
    </location>
</feature>
<dbReference type="KEGG" id="nmk:CHR53_02770"/>
<dbReference type="EMBL" id="CP022572">
    <property type="protein sequence ID" value="AZU60276.1"/>
    <property type="molecule type" value="Genomic_DNA"/>
</dbReference>
<accession>A0A3Q9QW82</accession>
<dbReference type="HAMAP" id="MF_01145">
    <property type="entry name" value="Foldase_PrsA"/>
    <property type="match status" value="1"/>
</dbReference>
<dbReference type="InterPro" id="IPR027304">
    <property type="entry name" value="Trigger_fact/SurA_dom_sf"/>
</dbReference>
<keyword evidence="8 11" id="KW-0564">Palmitate</keyword>
<dbReference type="SUPFAM" id="SSF54534">
    <property type="entry name" value="FKBP-like"/>
    <property type="match status" value="1"/>
</dbReference>
<dbReference type="GO" id="GO:0003755">
    <property type="term" value="F:peptidyl-prolyl cis-trans isomerase activity"/>
    <property type="evidence" value="ECO:0007669"/>
    <property type="project" value="UniProtKB-UniRule"/>
</dbReference>
<sequence length="299" mass="33808">MKKIITVLGILSLFLLSACSALTSGEGSKVLFKTDYGNITKDDLYKEVISSERGKELIQKLVYMQILEGKYEVSDKEVNQRLDDIKEQAGDKDGFAMFLQKQGFNNENELKDHIKQSLYFFKATTEGVKVSDKQIKDFYVQNKDQYTEVRTSHILVNQESTAKEIEEELKKGTDFVELAKKQSTDKVSAAAGGDLGYLSGRSQEMDPTFLAAAMKLKKGEVSEPVKTVFGYHIIKATDRKETPLSEVKDQIKQALMGKDAKPIQEILNNLNKEIEVKEDEFKDVFKDVEPQQPQNSPQK</sequence>
<evidence type="ECO:0000256" key="1">
    <source>
        <dbReference type="ARBA" id="ARBA00000971"/>
    </source>
</evidence>
<evidence type="ECO:0000256" key="9">
    <source>
        <dbReference type="ARBA" id="ARBA00023235"/>
    </source>
</evidence>
<evidence type="ECO:0000256" key="10">
    <source>
        <dbReference type="ARBA" id="ARBA00023288"/>
    </source>
</evidence>
<keyword evidence="9 11" id="KW-0413">Isomerase</keyword>
<dbReference type="SUPFAM" id="SSF109998">
    <property type="entry name" value="Triger factor/SurA peptide-binding domain-like"/>
    <property type="match status" value="1"/>
</dbReference>
<protein>
    <recommendedName>
        <fullName evidence="11">Foldase protein PrsA</fullName>
        <ecNumber evidence="11">5.2.1.8</ecNumber>
    </recommendedName>
</protein>
<dbReference type="Proteomes" id="UP000282892">
    <property type="component" value="Chromosome"/>
</dbReference>
<keyword evidence="15" id="KW-1185">Reference proteome</keyword>
<dbReference type="PROSITE" id="PS50198">
    <property type="entry name" value="PPIC_PPIASE_2"/>
    <property type="match status" value="1"/>
</dbReference>
<proteinExistence type="inferred from homology"/>
<dbReference type="Gene3D" id="3.10.50.40">
    <property type="match status" value="1"/>
</dbReference>
<dbReference type="EC" id="5.2.1.8" evidence="11"/>
<evidence type="ECO:0000256" key="3">
    <source>
        <dbReference type="ARBA" id="ARBA00006071"/>
    </source>
</evidence>
<dbReference type="InterPro" id="IPR000297">
    <property type="entry name" value="PPIase_PpiC"/>
</dbReference>
<dbReference type="GO" id="GO:0006457">
    <property type="term" value="P:protein folding"/>
    <property type="evidence" value="ECO:0007669"/>
    <property type="project" value="UniProtKB-UniRule"/>
</dbReference>
<keyword evidence="7 11" id="KW-0472">Membrane</keyword>
<dbReference type="STRING" id="1193713.GCA_001636315_03073"/>
<feature type="domain" description="PpiC" evidence="13">
    <location>
        <begin position="146"/>
        <end position="238"/>
    </location>
</feature>
<evidence type="ECO:0000256" key="5">
    <source>
        <dbReference type="ARBA" id="ARBA00022729"/>
    </source>
</evidence>
<dbReference type="GO" id="GO:0005886">
    <property type="term" value="C:plasma membrane"/>
    <property type="evidence" value="ECO:0007669"/>
    <property type="project" value="UniProtKB-SubCell"/>
</dbReference>
<evidence type="ECO:0000256" key="6">
    <source>
        <dbReference type="ARBA" id="ARBA00023110"/>
    </source>
</evidence>
<evidence type="ECO:0000256" key="4">
    <source>
        <dbReference type="ARBA" id="ARBA00022475"/>
    </source>
</evidence>
<dbReference type="OrthoDB" id="14196at2"/>
<keyword evidence="6 11" id="KW-0697">Rotamase</keyword>
<comment type="function">
    <text evidence="11">Plays a major role in protein secretion by helping the post-translocational extracellular folding of several secreted proteins.</text>
</comment>
<dbReference type="Pfam" id="PF00639">
    <property type="entry name" value="Rotamase"/>
    <property type="match status" value="1"/>
</dbReference>
<evidence type="ECO:0000256" key="8">
    <source>
        <dbReference type="ARBA" id="ARBA00023139"/>
    </source>
</evidence>
<dbReference type="InterPro" id="IPR050245">
    <property type="entry name" value="PrsA_foldase"/>
</dbReference>
<dbReference type="InterPro" id="IPR046357">
    <property type="entry name" value="PPIase_dom_sf"/>
</dbReference>
<evidence type="ECO:0000256" key="2">
    <source>
        <dbReference type="ARBA" id="ARBA00004193"/>
    </source>
</evidence>
<dbReference type="PANTHER" id="PTHR47245">
    <property type="entry name" value="PEPTIDYLPROLYL ISOMERASE"/>
    <property type="match status" value="1"/>
</dbReference>
<reference evidence="14 15" key="1">
    <citation type="submission" date="2017-07" db="EMBL/GenBank/DDBJ databases">
        <title>The complete genome sequence of Bacillus mesonae strain H20-5, an efficient strain improving plant abiotic stress resistance.</title>
        <authorList>
            <person name="Kim S.Y."/>
            <person name="Song H."/>
            <person name="Sang M.K."/>
            <person name="Weon H.-Y."/>
            <person name="Song J."/>
        </authorList>
    </citation>
    <scope>NUCLEOTIDE SEQUENCE [LARGE SCALE GENOMIC DNA]</scope>
    <source>
        <strain evidence="14 15">H20-5</strain>
    </source>
</reference>
<feature type="chain" id="PRO_5018607409" description="Foldase protein PrsA" evidence="12">
    <location>
        <begin position="24"/>
        <end position="299"/>
    </location>
</feature>
<evidence type="ECO:0000256" key="7">
    <source>
        <dbReference type="ARBA" id="ARBA00023136"/>
    </source>
</evidence>
<evidence type="ECO:0000313" key="15">
    <source>
        <dbReference type="Proteomes" id="UP000282892"/>
    </source>
</evidence>